<sequence length="413" mass="48475">MQTITGQGEGSVRQGSKSQGRRSIYGDFPFEFRESTQIEEEQLDRIRELEGLDEEEMEHIIEGHGDPYYDCSAFSDVEHEAAYPSTEDESFHSDDSNKDHSDDDLIFDINVDHEVEDLQEEVDEGNDDSSVYAASDDEKMPCNSTDDEEEEIPVFNEEVDMERPVFELGMCVKSSKIFRQAVKKKAILERRPIKNCKNFGRKIKYQKQINSSWIAEYYESDIRMNPTWPISAFHRKIVNELKCEVSRHAVYRAKTKALIKIRGTHEDQFQLVWKYAHQLQKTLPGSTIKVLTEDPEPEHRFCVMHLYQNMHKDYQGIALRQLLWKCARASTDWEFKKHMNKLKEVSVNYYDWLMAKPKEQWSRCGFRTNTCSDMFVNNHCEVFNKSIRQFRDLPIVTMFREIHKAVMNTGQEG</sequence>
<feature type="region of interest" description="Disordered" evidence="1">
    <location>
        <begin position="119"/>
        <end position="150"/>
    </location>
</feature>
<accession>A0AAF0X9P0</accession>
<evidence type="ECO:0000256" key="1">
    <source>
        <dbReference type="SAM" id="MobiDB-lite"/>
    </source>
</evidence>
<keyword evidence="3" id="KW-1185">Reference proteome</keyword>
<evidence type="ECO:0008006" key="4">
    <source>
        <dbReference type="Google" id="ProtNLM"/>
    </source>
</evidence>
<proteinExistence type="predicted"/>
<reference evidence="2" key="2">
    <citation type="submission" date="2022-03" db="EMBL/GenBank/DDBJ databases">
        <title>Draft title - Genomic analysis of global carrot germplasm unveils the trajectory of domestication and the origin of high carotenoid orange carrot.</title>
        <authorList>
            <person name="Iorizzo M."/>
            <person name="Ellison S."/>
            <person name="Senalik D."/>
            <person name="Macko-Podgorni A."/>
            <person name="Grzebelus D."/>
            <person name="Bostan H."/>
            <person name="Rolling W."/>
            <person name="Curaba J."/>
            <person name="Simon P."/>
        </authorList>
    </citation>
    <scope>NUCLEOTIDE SEQUENCE</scope>
    <source>
        <tissue evidence="2">Leaf</tissue>
    </source>
</reference>
<dbReference type="Proteomes" id="UP000077755">
    <property type="component" value="Chromosome 6"/>
</dbReference>
<dbReference type="PANTHER" id="PTHR31973">
    <property type="entry name" value="POLYPROTEIN, PUTATIVE-RELATED"/>
    <property type="match status" value="1"/>
</dbReference>
<name>A0AAF0X9P0_DAUCS</name>
<evidence type="ECO:0000313" key="2">
    <source>
        <dbReference type="EMBL" id="WOH04271.1"/>
    </source>
</evidence>
<feature type="compositionally biased region" description="Basic and acidic residues" evidence="1">
    <location>
        <begin position="89"/>
        <end position="103"/>
    </location>
</feature>
<evidence type="ECO:0000313" key="3">
    <source>
        <dbReference type="Proteomes" id="UP000077755"/>
    </source>
</evidence>
<organism evidence="2 3">
    <name type="scientific">Daucus carota subsp. sativus</name>
    <name type="common">Carrot</name>
    <dbReference type="NCBI Taxonomy" id="79200"/>
    <lineage>
        <taxon>Eukaryota</taxon>
        <taxon>Viridiplantae</taxon>
        <taxon>Streptophyta</taxon>
        <taxon>Embryophyta</taxon>
        <taxon>Tracheophyta</taxon>
        <taxon>Spermatophyta</taxon>
        <taxon>Magnoliopsida</taxon>
        <taxon>eudicotyledons</taxon>
        <taxon>Gunneridae</taxon>
        <taxon>Pentapetalae</taxon>
        <taxon>asterids</taxon>
        <taxon>campanulids</taxon>
        <taxon>Apiales</taxon>
        <taxon>Apiaceae</taxon>
        <taxon>Apioideae</taxon>
        <taxon>Scandiceae</taxon>
        <taxon>Daucinae</taxon>
        <taxon>Daucus</taxon>
        <taxon>Daucus sect. Daucus</taxon>
    </lineage>
</organism>
<reference evidence="2" key="1">
    <citation type="journal article" date="2016" name="Nat. Genet.">
        <title>A high-quality carrot genome assembly provides new insights into carotenoid accumulation and asterid genome evolution.</title>
        <authorList>
            <person name="Iorizzo M."/>
            <person name="Ellison S."/>
            <person name="Senalik D."/>
            <person name="Zeng P."/>
            <person name="Satapoomin P."/>
            <person name="Huang J."/>
            <person name="Bowman M."/>
            <person name="Iovene M."/>
            <person name="Sanseverino W."/>
            <person name="Cavagnaro P."/>
            <person name="Yildiz M."/>
            <person name="Macko-Podgorni A."/>
            <person name="Moranska E."/>
            <person name="Grzebelus E."/>
            <person name="Grzebelus D."/>
            <person name="Ashrafi H."/>
            <person name="Zheng Z."/>
            <person name="Cheng S."/>
            <person name="Spooner D."/>
            <person name="Van Deynze A."/>
            <person name="Simon P."/>
        </authorList>
    </citation>
    <scope>NUCLEOTIDE SEQUENCE</scope>
    <source>
        <tissue evidence="2">Leaf</tissue>
    </source>
</reference>
<protein>
    <recommendedName>
        <fullName evidence="4">Transposase MuDR plant domain-containing protein</fullName>
    </recommendedName>
</protein>
<dbReference type="EMBL" id="CP093348">
    <property type="protein sequence ID" value="WOH04271.1"/>
    <property type="molecule type" value="Genomic_DNA"/>
</dbReference>
<gene>
    <name evidence="2" type="ORF">DCAR_0623680</name>
</gene>
<feature type="region of interest" description="Disordered" evidence="1">
    <location>
        <begin position="1"/>
        <end position="28"/>
    </location>
</feature>
<dbReference type="PANTHER" id="PTHR31973:SF187">
    <property type="entry name" value="MUTATOR TRANSPOSASE MUDRA PROTEIN"/>
    <property type="match status" value="1"/>
</dbReference>
<feature type="region of interest" description="Disordered" evidence="1">
    <location>
        <begin position="81"/>
        <end position="103"/>
    </location>
</feature>
<dbReference type="AlphaFoldDB" id="A0AAF0X9P0"/>